<gene>
    <name evidence="2" type="ORF">AAFF_G00056890</name>
</gene>
<evidence type="ECO:0000313" key="2">
    <source>
        <dbReference type="EMBL" id="KAJ8393774.1"/>
    </source>
</evidence>
<reference evidence="2" key="1">
    <citation type="journal article" date="2023" name="Science">
        <title>Genome structures resolve the early diversification of teleost fishes.</title>
        <authorList>
            <person name="Parey E."/>
            <person name="Louis A."/>
            <person name="Montfort J."/>
            <person name="Bouchez O."/>
            <person name="Roques C."/>
            <person name="Iampietro C."/>
            <person name="Lluch J."/>
            <person name="Castinel A."/>
            <person name="Donnadieu C."/>
            <person name="Desvignes T."/>
            <person name="Floi Bucao C."/>
            <person name="Jouanno E."/>
            <person name="Wen M."/>
            <person name="Mejri S."/>
            <person name="Dirks R."/>
            <person name="Jansen H."/>
            <person name="Henkel C."/>
            <person name="Chen W.J."/>
            <person name="Zahm M."/>
            <person name="Cabau C."/>
            <person name="Klopp C."/>
            <person name="Thompson A.W."/>
            <person name="Robinson-Rechavi M."/>
            <person name="Braasch I."/>
            <person name="Lecointre G."/>
            <person name="Bobe J."/>
            <person name="Postlethwait J.H."/>
            <person name="Berthelot C."/>
            <person name="Roest Crollius H."/>
            <person name="Guiguen Y."/>
        </authorList>
    </citation>
    <scope>NUCLEOTIDE SEQUENCE</scope>
    <source>
        <strain evidence="2">NC1722</strain>
    </source>
</reference>
<organism evidence="2 3">
    <name type="scientific">Aldrovandia affinis</name>
    <dbReference type="NCBI Taxonomy" id="143900"/>
    <lineage>
        <taxon>Eukaryota</taxon>
        <taxon>Metazoa</taxon>
        <taxon>Chordata</taxon>
        <taxon>Craniata</taxon>
        <taxon>Vertebrata</taxon>
        <taxon>Euteleostomi</taxon>
        <taxon>Actinopterygii</taxon>
        <taxon>Neopterygii</taxon>
        <taxon>Teleostei</taxon>
        <taxon>Notacanthiformes</taxon>
        <taxon>Halosauridae</taxon>
        <taxon>Aldrovandia</taxon>
    </lineage>
</organism>
<sequence length="103" mass="10651">MCHLAPVPVPLGEGSQRRACDRGSPAIRGGISADHAPRMPILCIAISFERPDNTRGGDRGATASANTPLGPNARSLALLLAVTVPRQTGGGPHTTPCWSSVYP</sequence>
<dbReference type="Proteomes" id="UP001221898">
    <property type="component" value="Unassembled WGS sequence"/>
</dbReference>
<evidence type="ECO:0000313" key="3">
    <source>
        <dbReference type="Proteomes" id="UP001221898"/>
    </source>
</evidence>
<keyword evidence="3" id="KW-1185">Reference proteome</keyword>
<feature type="region of interest" description="Disordered" evidence="1">
    <location>
        <begin position="1"/>
        <end position="23"/>
    </location>
</feature>
<evidence type="ECO:0000256" key="1">
    <source>
        <dbReference type="SAM" id="MobiDB-lite"/>
    </source>
</evidence>
<comment type="caution">
    <text evidence="2">The sequence shown here is derived from an EMBL/GenBank/DDBJ whole genome shotgun (WGS) entry which is preliminary data.</text>
</comment>
<dbReference type="EMBL" id="JAINUG010000133">
    <property type="protein sequence ID" value="KAJ8393774.1"/>
    <property type="molecule type" value="Genomic_DNA"/>
</dbReference>
<accession>A0AAD7S0I4</accession>
<proteinExistence type="predicted"/>
<dbReference type="AlphaFoldDB" id="A0AAD7S0I4"/>
<name>A0AAD7S0I4_9TELE</name>
<protein>
    <submittedName>
        <fullName evidence="2">Uncharacterized protein</fullName>
    </submittedName>
</protein>